<accession>A0A0M6XZI5</accession>
<dbReference type="AlphaFoldDB" id="A0A0M6XZI5"/>
<keyword evidence="1" id="KW-0732">Signal</keyword>
<evidence type="ECO:0000313" key="2">
    <source>
        <dbReference type="EMBL" id="CTQ42428.1"/>
    </source>
</evidence>
<dbReference type="EMBL" id="CXST01000001">
    <property type="protein sequence ID" value="CTQ42428.1"/>
    <property type="molecule type" value="Genomic_DNA"/>
</dbReference>
<gene>
    <name evidence="2" type="ORF">LAL4801_00856</name>
</gene>
<reference evidence="3" key="1">
    <citation type="submission" date="2015-07" db="EMBL/GenBank/DDBJ databases">
        <authorList>
            <person name="Rodrigo-Torres Lidia"/>
            <person name="Arahal R.David."/>
        </authorList>
    </citation>
    <scope>NUCLEOTIDE SEQUENCE [LARGE SCALE GENOMIC DNA]</scope>
    <source>
        <strain evidence="3">CECT 4801</strain>
    </source>
</reference>
<organism evidence="2 3">
    <name type="scientific">Roseibium aggregatum</name>
    <dbReference type="NCBI Taxonomy" id="187304"/>
    <lineage>
        <taxon>Bacteria</taxon>
        <taxon>Pseudomonadati</taxon>
        <taxon>Pseudomonadota</taxon>
        <taxon>Alphaproteobacteria</taxon>
        <taxon>Hyphomicrobiales</taxon>
        <taxon>Stappiaceae</taxon>
        <taxon>Roseibium</taxon>
    </lineage>
</organism>
<proteinExistence type="predicted"/>
<sequence>MCCLSIRIPCFKGLLLGLMAAVFWVSAGWAQQVAKQTSDPEPFEMIRSLQSLQEQIAQGNSHAMQAQRALLTKMDASFVVLPADAWQEPRNARAAVIHLLSGGHPDVMRYLLSLDPAPAVDRKLMEASLAYVEGREEDMIVLLAEIDPLELPASLGGHVALVKAAPYIRTDPEKAMELLQVASLLMPGTLVEEAALRREVFVAGMTGNVDRFRVLSIRYLRRFRTSVYAGDFRRRFALSLDTLGFVKSEDKFALLDDVLHEFDADSRRGLYLRLARSALLAGHLNVARKATGEALTLTVDGTKENEILKIYLAATRLDPEFITANRDLLWSIDKSILTAQDLAMLDGVYTVLNSVRHFPEPPPNVIGEFNVATNMDAPEDQSWVSADMELANVLLRRTGKSLAQLGEQDER</sequence>
<evidence type="ECO:0000256" key="1">
    <source>
        <dbReference type="SAM" id="SignalP"/>
    </source>
</evidence>
<protein>
    <submittedName>
        <fullName evidence="2">Chemotaxis protein</fullName>
    </submittedName>
</protein>
<keyword evidence="3" id="KW-1185">Reference proteome</keyword>
<feature type="chain" id="PRO_5005807378" evidence="1">
    <location>
        <begin position="31"/>
        <end position="411"/>
    </location>
</feature>
<dbReference type="STRING" id="187304.B0E33_25865"/>
<feature type="signal peptide" evidence="1">
    <location>
        <begin position="1"/>
        <end position="30"/>
    </location>
</feature>
<name>A0A0M6XZI5_9HYPH</name>
<dbReference type="Proteomes" id="UP000048926">
    <property type="component" value="Unassembled WGS sequence"/>
</dbReference>
<dbReference type="OrthoDB" id="9812933at2"/>
<evidence type="ECO:0000313" key="3">
    <source>
        <dbReference type="Proteomes" id="UP000048926"/>
    </source>
</evidence>